<feature type="transmembrane region" description="Helical" evidence="1">
    <location>
        <begin position="70"/>
        <end position="88"/>
    </location>
</feature>
<keyword evidence="1" id="KW-1133">Transmembrane helix</keyword>
<sequence length="91" mass="9465">MLLFAIDIKTAGNLSPVVSLPTMLVAFSRYSRGGGFKVLTANRRFVAVIAAGSIAGVVLGGLLLGIVPDMALIPILALILLISATKLARHH</sequence>
<accession>A0A2T0UGV3</accession>
<comment type="caution">
    <text evidence="2">The sequence shown here is derived from an EMBL/GenBank/DDBJ whole genome shotgun (WGS) entry which is preliminary data.</text>
</comment>
<proteinExistence type="predicted"/>
<name>A0A2T0UGV3_9ACTN</name>
<keyword evidence="1" id="KW-0472">Membrane</keyword>
<dbReference type="Proteomes" id="UP000238176">
    <property type="component" value="Unassembled WGS sequence"/>
</dbReference>
<evidence type="ECO:0000313" key="2">
    <source>
        <dbReference type="EMBL" id="PRY57183.1"/>
    </source>
</evidence>
<organism evidence="2 3">
    <name type="scientific">Glycomyces artemisiae</name>
    <dbReference type="NCBI Taxonomy" id="1076443"/>
    <lineage>
        <taxon>Bacteria</taxon>
        <taxon>Bacillati</taxon>
        <taxon>Actinomycetota</taxon>
        <taxon>Actinomycetes</taxon>
        <taxon>Glycomycetales</taxon>
        <taxon>Glycomycetaceae</taxon>
        <taxon>Glycomyces</taxon>
    </lineage>
</organism>
<dbReference type="EMBL" id="PVTJ01000007">
    <property type="protein sequence ID" value="PRY57183.1"/>
    <property type="molecule type" value="Genomic_DNA"/>
</dbReference>
<gene>
    <name evidence="2" type="ORF">B0I28_10729</name>
</gene>
<feature type="transmembrane region" description="Helical" evidence="1">
    <location>
        <begin position="45"/>
        <end position="64"/>
    </location>
</feature>
<evidence type="ECO:0000256" key="1">
    <source>
        <dbReference type="SAM" id="Phobius"/>
    </source>
</evidence>
<evidence type="ECO:0000313" key="3">
    <source>
        <dbReference type="Proteomes" id="UP000238176"/>
    </source>
</evidence>
<protein>
    <submittedName>
        <fullName evidence="2">Uncharacterized protein</fullName>
    </submittedName>
</protein>
<keyword evidence="3" id="KW-1185">Reference proteome</keyword>
<reference evidence="2 3" key="1">
    <citation type="submission" date="2018-03" db="EMBL/GenBank/DDBJ databases">
        <title>Genomic Encyclopedia of Type Strains, Phase III (KMG-III): the genomes of soil and plant-associated and newly described type strains.</title>
        <authorList>
            <person name="Whitman W."/>
        </authorList>
    </citation>
    <scope>NUCLEOTIDE SEQUENCE [LARGE SCALE GENOMIC DNA]</scope>
    <source>
        <strain evidence="2 3">CGMCC 4.7067</strain>
    </source>
</reference>
<keyword evidence="1" id="KW-0812">Transmembrane</keyword>
<dbReference type="AlphaFoldDB" id="A0A2T0UGV3"/>